<dbReference type="PANTHER" id="PTHR45626">
    <property type="entry name" value="TRANSCRIPTION TERMINATION FACTOR 2-RELATED"/>
    <property type="match status" value="1"/>
</dbReference>
<dbReference type="PANTHER" id="PTHR45626:SF24">
    <property type="entry name" value="HELICASE-LIKE TRANSCRIPTION FACTOR CHR28-RELATED"/>
    <property type="match status" value="1"/>
</dbReference>
<feature type="region of interest" description="Disordered" evidence="4">
    <location>
        <begin position="241"/>
        <end position="270"/>
    </location>
</feature>
<dbReference type="InterPro" id="IPR038718">
    <property type="entry name" value="SNF2-like_sf"/>
</dbReference>
<dbReference type="EMBL" id="BQNB010018349">
    <property type="protein sequence ID" value="GJT73398.1"/>
    <property type="molecule type" value="Genomic_DNA"/>
</dbReference>
<dbReference type="SMART" id="SM00487">
    <property type="entry name" value="DEXDc"/>
    <property type="match status" value="1"/>
</dbReference>
<dbReference type="InterPro" id="IPR027417">
    <property type="entry name" value="P-loop_NTPase"/>
</dbReference>
<proteinExistence type="predicted"/>
<dbReference type="Pfam" id="PF00176">
    <property type="entry name" value="SNF2-rel_dom"/>
    <property type="match status" value="1"/>
</dbReference>
<dbReference type="Gene3D" id="3.40.50.10810">
    <property type="entry name" value="Tandem AAA-ATPase domain"/>
    <property type="match status" value="3"/>
</dbReference>
<feature type="compositionally biased region" description="Acidic residues" evidence="4">
    <location>
        <begin position="1140"/>
        <end position="1151"/>
    </location>
</feature>
<feature type="compositionally biased region" description="Basic and acidic residues" evidence="4">
    <location>
        <begin position="32"/>
        <end position="47"/>
    </location>
</feature>
<organism evidence="6 7">
    <name type="scientific">Tanacetum coccineum</name>
    <dbReference type="NCBI Taxonomy" id="301880"/>
    <lineage>
        <taxon>Eukaryota</taxon>
        <taxon>Viridiplantae</taxon>
        <taxon>Streptophyta</taxon>
        <taxon>Embryophyta</taxon>
        <taxon>Tracheophyta</taxon>
        <taxon>Spermatophyta</taxon>
        <taxon>Magnoliopsida</taxon>
        <taxon>eudicotyledons</taxon>
        <taxon>Gunneridae</taxon>
        <taxon>Pentapetalae</taxon>
        <taxon>asterids</taxon>
        <taxon>campanulids</taxon>
        <taxon>Asterales</taxon>
        <taxon>Asteraceae</taxon>
        <taxon>Asteroideae</taxon>
        <taxon>Anthemideae</taxon>
        <taxon>Anthemidinae</taxon>
        <taxon>Tanacetum</taxon>
    </lineage>
</organism>
<feature type="region of interest" description="Disordered" evidence="4">
    <location>
        <begin position="164"/>
        <end position="185"/>
    </location>
</feature>
<evidence type="ECO:0000259" key="5">
    <source>
        <dbReference type="PROSITE" id="PS51192"/>
    </source>
</evidence>
<dbReference type="CDD" id="cd18008">
    <property type="entry name" value="DEXDc_SHPRH-like"/>
    <property type="match status" value="1"/>
</dbReference>
<feature type="domain" description="Helicase ATP-binding" evidence="5">
    <location>
        <begin position="1073"/>
        <end position="1346"/>
    </location>
</feature>
<feature type="region of interest" description="Disordered" evidence="4">
    <location>
        <begin position="88"/>
        <end position="129"/>
    </location>
</feature>
<dbReference type="SUPFAM" id="SSF52540">
    <property type="entry name" value="P-loop containing nucleoside triphosphate hydrolases"/>
    <property type="match status" value="1"/>
</dbReference>
<sequence>MPSARTHHTPNACTPKPRSYNQTSRNWPASKSSEETLKAVQKADHSRNPSSFSDSKHFVCSTCQKCVFNANHDACITKFLKEVNSRVRVQSPKTRNSNKPVEPKIHTQKPGRQIVTGHRFSPNKSSVVHEKTNTPRSCLRWIPTGRIFNTIGLRWVPTGKTFTSSTTKVDCKPPNGSNEDITNPYECDQTLNVSAEAAALRAEVLADSPMSTSIDQDAPSISIPSSQEYEQSLIISQGFEESPKTPTFHDDPLNESPNEDSTPQESSSNVRQIHTPFEHLGRWTKDHPIANLISDPSRCVSTRKQLETDTMWCYFDAFFTSVEPKNFKQAMTEPSWIDAMQEEIYKFERIEVWELVPCPDNVFLIKLKWIYKVKTDESGGVLKNKARLLKKALYGLKQAPRAWYDMLPSFLISQQFSKGVVDPTLFTRHAGNGILLVQIYVDDIIFALSNTAMCDEFAHQMTNKFNMSMMGQMSFFLGLQISQSPRGVFINQSKYASKIVKKYSLHSIDSVDTPMIKNKKLDEDIQGKPVDATLYRGMIRSLMYLTSSRPDLYHDVCLYARTINMGLWYSKDTDMSLTAYADADHAGCQDTRRSTSGSAQFLGDKLVSWSSKKQKSTAISSTETEYIALSGAKHIDIRYHFIKKQVENGIVELYFVRTEYQLADIFTKPLPRERFNFLIDKLGLPLFLSGALFQSHGGRDISSLGEAKTTSYERLRGRPTAATKNHMILSYDVLIIQVDPHGFEGIFKDGDGVKELQERCIIKAFKLSNQERYEHVGPKVTSSQDGKVYKMAKRDYAWLMISSSSDSDDSDWDLDLIKAINDSVVDDSATSAPPSTRVLPSSFASSSGTTRNAGFNGTSQRVNPPKRKAPVNGHSSRYDHDSDDQLQIISSSSNNFGSSNNSKRRLPLSMQPSSSSFRPSVPGRGTGGIQIREKPDAHEWRNNLKAQLEDTSKMREKSHAHAWQTNLKADLENTYKKVSIDLTKEKSHASRVLPPSLRLPMSVPSTPYGGPSDIYRPGPVVDNQSIGDERLILQTALQDLSVKDVSELDLPEGLLSVSLLRHQKIALAWMVNKEKSVACSGGILADDQGLGKTISTLALVMYQKHFSKPNSDDPQNSKAEALNLDDDDDDDNDGNATVNVDEDKEDGDDDDVKLVTKASSSSKQFSNRKPTAGSLVVCPASVLRQWARELDEKVTEDAKLDVLVYHGGNRTKDPAELARYDVVLTTYSIVGKEVPTKVFDEEDEGDPRIGDRYGLSSAFANKKKKGGKKKKGKKGIDGSIDYSGTLAKVSWSRVILDEAQTIKNSRTQVSKSCCGLRAKKRWCLSGTPIQNSIEELYSYFRFLKCDPYANYKSFCSQIKFPIARNSEEGYRKLQVVLKAIMLRRTKGTLIDGKPIIILPPKTINLTSVDFSTEERAFYVKLEAESRSRFKAYAAAGTVSQNYANILLMLLRLRQACDHPLLVKGFSSESVGRVSTRMAKNLPKDMQENLLDLLESLNICCLCSVSFLSLQRYHISYK</sequence>
<evidence type="ECO:0000256" key="4">
    <source>
        <dbReference type="SAM" id="MobiDB-lite"/>
    </source>
</evidence>
<dbReference type="InterPro" id="IPR000330">
    <property type="entry name" value="SNF2_N"/>
</dbReference>
<feature type="region of interest" description="Disordered" evidence="4">
    <location>
        <begin position="1107"/>
        <end position="1151"/>
    </location>
</feature>
<feature type="compositionally biased region" description="Polar residues" evidence="4">
    <location>
        <begin position="255"/>
        <end position="270"/>
    </location>
</feature>
<evidence type="ECO:0000313" key="6">
    <source>
        <dbReference type="EMBL" id="GJT73398.1"/>
    </source>
</evidence>
<gene>
    <name evidence="6" type="ORF">Tco_1032684</name>
</gene>
<feature type="compositionally biased region" description="Polar residues" evidence="4">
    <location>
        <begin position="828"/>
        <end position="862"/>
    </location>
</feature>
<evidence type="ECO:0000256" key="1">
    <source>
        <dbReference type="ARBA" id="ARBA00022741"/>
    </source>
</evidence>
<dbReference type="Pfam" id="PF07727">
    <property type="entry name" value="RVT_2"/>
    <property type="match status" value="1"/>
</dbReference>
<dbReference type="Proteomes" id="UP001151760">
    <property type="component" value="Unassembled WGS sequence"/>
</dbReference>
<keyword evidence="2" id="KW-0378">Hydrolase</keyword>
<keyword evidence="1" id="KW-0547">Nucleotide-binding</keyword>
<name>A0ABQ5GDL2_9ASTR</name>
<reference evidence="6" key="2">
    <citation type="submission" date="2022-01" db="EMBL/GenBank/DDBJ databases">
        <authorList>
            <person name="Yamashiro T."/>
            <person name="Shiraishi A."/>
            <person name="Satake H."/>
            <person name="Nakayama K."/>
        </authorList>
    </citation>
    <scope>NUCLEOTIDE SEQUENCE</scope>
</reference>
<dbReference type="InterPro" id="IPR014001">
    <property type="entry name" value="Helicase_ATP-bd"/>
</dbReference>
<keyword evidence="7" id="KW-1185">Reference proteome</keyword>
<evidence type="ECO:0000256" key="3">
    <source>
        <dbReference type="ARBA" id="ARBA00022840"/>
    </source>
</evidence>
<feature type="compositionally biased region" description="Basic and acidic residues" evidence="4">
    <location>
        <begin position="241"/>
        <end position="252"/>
    </location>
</feature>
<comment type="caution">
    <text evidence="6">The sequence shown here is derived from an EMBL/GenBank/DDBJ whole genome shotgun (WGS) entry which is preliminary data.</text>
</comment>
<accession>A0ABQ5GDL2</accession>
<dbReference type="InterPro" id="IPR050628">
    <property type="entry name" value="SNF2_RAD54_helicase_TF"/>
</dbReference>
<feature type="compositionally biased region" description="Polar residues" evidence="4">
    <location>
        <begin position="19"/>
        <end position="31"/>
    </location>
</feature>
<keyword evidence="3" id="KW-0067">ATP-binding</keyword>
<feature type="compositionally biased region" description="Basic and acidic residues" evidence="4">
    <location>
        <begin position="931"/>
        <end position="940"/>
    </location>
</feature>
<feature type="compositionally biased region" description="Polar residues" evidence="4">
    <location>
        <begin position="1108"/>
        <end position="1118"/>
    </location>
</feature>
<reference evidence="6" key="1">
    <citation type="journal article" date="2022" name="Int. J. Mol. Sci.">
        <title>Draft Genome of Tanacetum Coccineum: Genomic Comparison of Closely Related Tanacetum-Family Plants.</title>
        <authorList>
            <person name="Yamashiro T."/>
            <person name="Shiraishi A."/>
            <person name="Nakayama K."/>
            <person name="Satake H."/>
        </authorList>
    </citation>
    <scope>NUCLEOTIDE SEQUENCE</scope>
</reference>
<feature type="region of interest" description="Disordered" evidence="4">
    <location>
        <begin position="826"/>
        <end position="940"/>
    </location>
</feature>
<feature type="compositionally biased region" description="Acidic residues" evidence="4">
    <location>
        <begin position="1123"/>
        <end position="1133"/>
    </location>
</feature>
<feature type="compositionally biased region" description="Low complexity" evidence="4">
    <location>
        <begin position="885"/>
        <end position="923"/>
    </location>
</feature>
<dbReference type="PROSITE" id="PS51192">
    <property type="entry name" value="HELICASE_ATP_BIND_1"/>
    <property type="match status" value="1"/>
</dbReference>
<evidence type="ECO:0000313" key="7">
    <source>
        <dbReference type="Proteomes" id="UP001151760"/>
    </source>
</evidence>
<protein>
    <submittedName>
        <fullName evidence="6">Helicase-like transcription factor CHR28</fullName>
    </submittedName>
</protein>
<evidence type="ECO:0000256" key="2">
    <source>
        <dbReference type="ARBA" id="ARBA00022801"/>
    </source>
</evidence>
<dbReference type="CDD" id="cd09272">
    <property type="entry name" value="RNase_HI_RT_Ty1"/>
    <property type="match status" value="1"/>
</dbReference>
<feature type="region of interest" description="Disordered" evidence="4">
    <location>
        <begin position="1"/>
        <end position="55"/>
    </location>
</feature>
<feature type="compositionally biased region" description="Polar residues" evidence="4">
    <location>
        <begin position="88"/>
        <end position="99"/>
    </location>
</feature>
<dbReference type="InterPro" id="IPR013103">
    <property type="entry name" value="RVT_2"/>
</dbReference>